<dbReference type="InterPro" id="IPR028108">
    <property type="entry name" value="DUF4505"/>
</dbReference>
<evidence type="ECO:0000313" key="3">
    <source>
        <dbReference type="Proteomes" id="UP001164746"/>
    </source>
</evidence>
<dbReference type="PANTHER" id="PTHR31449:SF3">
    <property type="entry name" value="UPF0598 PROTEIN C8ORF82"/>
    <property type="match status" value="1"/>
</dbReference>
<comment type="similarity">
    <text evidence="1">Belongs to the UPF0598 family.</text>
</comment>
<reference evidence="2" key="1">
    <citation type="submission" date="2022-11" db="EMBL/GenBank/DDBJ databases">
        <title>Centuries of genome instability and evolution in soft-shell clam transmissible cancer (bioRxiv).</title>
        <authorList>
            <person name="Hart S.F.M."/>
            <person name="Yonemitsu M.A."/>
            <person name="Giersch R.M."/>
            <person name="Beal B.F."/>
            <person name="Arriagada G."/>
            <person name="Davis B.W."/>
            <person name="Ostrander E.A."/>
            <person name="Goff S.P."/>
            <person name="Metzger M.J."/>
        </authorList>
    </citation>
    <scope>NUCLEOTIDE SEQUENCE</scope>
    <source>
        <strain evidence="2">MELC-2E11</strain>
        <tissue evidence="2">Siphon/mantle</tissue>
    </source>
</reference>
<dbReference type="PANTHER" id="PTHR31449">
    <property type="entry name" value="UPF0598 PROTEIN C8ORF82"/>
    <property type="match status" value="1"/>
</dbReference>
<name>A0ABY7EVL5_MYAAR</name>
<dbReference type="Pfam" id="PF14956">
    <property type="entry name" value="DUF4505"/>
    <property type="match status" value="1"/>
</dbReference>
<keyword evidence="3" id="KW-1185">Reference proteome</keyword>
<evidence type="ECO:0000256" key="1">
    <source>
        <dbReference type="ARBA" id="ARBA00006322"/>
    </source>
</evidence>
<proteinExistence type="inferred from homology"/>
<gene>
    <name evidence="2" type="ORF">MAR_026936</name>
</gene>
<dbReference type="EMBL" id="CP111019">
    <property type="protein sequence ID" value="WAR12756.1"/>
    <property type="molecule type" value="Genomic_DNA"/>
</dbReference>
<accession>A0ABY7EVL5</accession>
<evidence type="ECO:0000313" key="2">
    <source>
        <dbReference type="EMBL" id="WAR12756.1"/>
    </source>
</evidence>
<dbReference type="Proteomes" id="UP001164746">
    <property type="component" value="Chromosome 8"/>
</dbReference>
<organism evidence="2 3">
    <name type="scientific">Mya arenaria</name>
    <name type="common">Soft-shell clam</name>
    <dbReference type="NCBI Taxonomy" id="6604"/>
    <lineage>
        <taxon>Eukaryota</taxon>
        <taxon>Metazoa</taxon>
        <taxon>Spiralia</taxon>
        <taxon>Lophotrochozoa</taxon>
        <taxon>Mollusca</taxon>
        <taxon>Bivalvia</taxon>
        <taxon>Autobranchia</taxon>
        <taxon>Heteroconchia</taxon>
        <taxon>Euheterodonta</taxon>
        <taxon>Imparidentia</taxon>
        <taxon>Neoheterodontei</taxon>
        <taxon>Myida</taxon>
        <taxon>Myoidea</taxon>
        <taxon>Myidae</taxon>
        <taxon>Mya</taxon>
    </lineage>
</organism>
<protein>
    <submittedName>
        <fullName evidence="2">CH082-like protein</fullName>
    </submittedName>
</protein>
<sequence length="200" mass="23047">MKEKALFKNIRPVISKIYARHVHYIQGQSPDPKTREYFYYIDHQGQLFLDDARMKNFTSCFKDRYSNEFPYLSPCGRERNYIRCDDRPIVYVHLSDNADSSEDILSYGYAGTTKLCVPFQPEKVCMLPESGRIYHPADPTVGGVGLIKSSIAIAISKYFDFGNGEDNPPTHFTWKDVKYTLNNDLITYINMDLSKAAEKL</sequence>